<keyword evidence="3" id="KW-1185">Reference proteome</keyword>
<evidence type="ECO:0000313" key="3">
    <source>
        <dbReference type="Proteomes" id="UP000007797"/>
    </source>
</evidence>
<dbReference type="EMBL" id="GL883026">
    <property type="protein sequence ID" value="EGG15576.1"/>
    <property type="molecule type" value="Genomic_DNA"/>
</dbReference>
<dbReference type="AlphaFoldDB" id="F4QA57"/>
<accession>F4QA57</accession>
<dbReference type="RefSeq" id="XP_004354318.1">
    <property type="nucleotide sequence ID" value="XM_004354266.1"/>
</dbReference>
<name>F4QA57_CACFS</name>
<proteinExistence type="predicted"/>
<feature type="compositionally biased region" description="Low complexity" evidence="1">
    <location>
        <begin position="60"/>
        <end position="84"/>
    </location>
</feature>
<evidence type="ECO:0000313" key="2">
    <source>
        <dbReference type="EMBL" id="EGG15576.1"/>
    </source>
</evidence>
<reference evidence="3" key="1">
    <citation type="journal article" date="2011" name="Genome Res.">
        <title>Phylogeny-wide analysis of social amoeba genomes highlights ancient origins for complex intercellular communication.</title>
        <authorList>
            <person name="Heidel A.J."/>
            <person name="Lawal H.M."/>
            <person name="Felder M."/>
            <person name="Schilde C."/>
            <person name="Helps N.R."/>
            <person name="Tunggal B."/>
            <person name="Rivero F."/>
            <person name="John U."/>
            <person name="Schleicher M."/>
            <person name="Eichinger L."/>
            <person name="Platzer M."/>
            <person name="Noegel A.A."/>
            <person name="Schaap P."/>
            <person name="Gloeckner G."/>
        </authorList>
    </citation>
    <scope>NUCLEOTIDE SEQUENCE [LARGE SCALE GENOMIC DNA]</scope>
    <source>
        <strain evidence="3">SH3</strain>
    </source>
</reference>
<organism evidence="2 3">
    <name type="scientific">Cavenderia fasciculata</name>
    <name type="common">Slime mold</name>
    <name type="synonym">Dictyostelium fasciculatum</name>
    <dbReference type="NCBI Taxonomy" id="261658"/>
    <lineage>
        <taxon>Eukaryota</taxon>
        <taxon>Amoebozoa</taxon>
        <taxon>Evosea</taxon>
        <taxon>Eumycetozoa</taxon>
        <taxon>Dictyostelia</taxon>
        <taxon>Acytosteliales</taxon>
        <taxon>Cavenderiaceae</taxon>
        <taxon>Cavenderia</taxon>
    </lineage>
</organism>
<sequence length="258" mass="29891">MDSEEESDDDYEDYDNDVSEVADYFGEGYYDDGVGYDDGFGYDDGEDVFESNMDTKFDPSNNNNILGNRNHHNQNNSLGSNSNRSRFDSNADHGFDSAEFQQSILNSILNTKFDNNNNNYNNNNNNGMDIDYEMELDDNEFVEEGNRMSREYYWYEAFSLNGEYRSLRMDGDEEKKGTLDNIAQRKNECGARMITGKTAITKRKKVVQKYKYCKICSSELKSSRLNPRVVWDQYCCGDCAEKGGRMGRQEFNREMNNK</sequence>
<dbReference type="KEGG" id="dfa:DFA_10418"/>
<gene>
    <name evidence="2" type="ORF">DFA_10418</name>
</gene>
<protein>
    <submittedName>
        <fullName evidence="2">Uncharacterized protein</fullName>
    </submittedName>
</protein>
<dbReference type="Proteomes" id="UP000007797">
    <property type="component" value="Unassembled WGS sequence"/>
</dbReference>
<evidence type="ECO:0000256" key="1">
    <source>
        <dbReference type="SAM" id="MobiDB-lite"/>
    </source>
</evidence>
<dbReference type="GeneID" id="14867655"/>
<feature type="region of interest" description="Disordered" evidence="1">
    <location>
        <begin position="50"/>
        <end position="89"/>
    </location>
</feature>